<proteinExistence type="predicted"/>
<dbReference type="AlphaFoldDB" id="A0A811S1V4"/>
<organism evidence="5 6">
    <name type="scientific">Miscanthus lutarioriparius</name>
    <dbReference type="NCBI Taxonomy" id="422564"/>
    <lineage>
        <taxon>Eukaryota</taxon>
        <taxon>Viridiplantae</taxon>
        <taxon>Streptophyta</taxon>
        <taxon>Embryophyta</taxon>
        <taxon>Tracheophyta</taxon>
        <taxon>Spermatophyta</taxon>
        <taxon>Magnoliopsida</taxon>
        <taxon>Liliopsida</taxon>
        <taxon>Poales</taxon>
        <taxon>Poaceae</taxon>
        <taxon>PACMAD clade</taxon>
        <taxon>Panicoideae</taxon>
        <taxon>Andropogonodae</taxon>
        <taxon>Andropogoneae</taxon>
        <taxon>Saccharinae</taxon>
        <taxon>Miscanthus</taxon>
    </lineage>
</organism>
<name>A0A811S1V4_9POAL</name>
<accession>A0A811S1V4</accession>
<evidence type="ECO:0000313" key="5">
    <source>
        <dbReference type="EMBL" id="CAD6335519.1"/>
    </source>
</evidence>
<keyword evidence="3" id="KW-0175">Coiled coil</keyword>
<sequence length="491" mass="54765">MAAPSFKLRVYMVGEKVERGWSLGEVYRVISGKWKYKFIVGNKKEYRLVTKVVEFLKPINNWNDWIGNERRIVTASAKTPSNLRRLSVSGESPRPPVDVTSNDHSATQVAKSNHVMETVIPSLDYRVQQAGGKVDQQSLSSLRLADEYLFKPPNNCSGNRRRIVVAKRLVNLRTLSMSCENPSSPVDVTSNGDEYSLDHGSSVTKKSRKDLKQLDGTLAEDLEHSSVVMGTPLSDQNRNDHAGGKVDQQSSGKVDESSGFQRRLQNARSSQSTIVSSPLRGCSSSESFLPSSLADGKPLFVKSSAMWPQIETMDVFSAHPQRPHFLPLREFHPTMREGMALGLTAVFPDLVRNIKKASIDNNMEWFEDKFSTLRHLEGHGFSVQSLHSTLTKLVKIKSQNTICLGEMDKLDVEIEVETASLTRMGALLDEKDSSIAELEQKLGALRQETQKIAAEMETKGTKLSRLKSKHSKFKEAYGDAKLEFHSVLNAL</sequence>
<feature type="region of interest" description="Disordered" evidence="4">
    <location>
        <begin position="178"/>
        <end position="209"/>
    </location>
</feature>
<reference evidence="5" key="1">
    <citation type="submission" date="2020-10" db="EMBL/GenBank/DDBJ databases">
        <authorList>
            <person name="Han B."/>
            <person name="Lu T."/>
            <person name="Zhao Q."/>
            <person name="Huang X."/>
            <person name="Zhao Y."/>
        </authorList>
    </citation>
    <scope>NUCLEOTIDE SEQUENCE</scope>
</reference>
<keyword evidence="1" id="KW-0813">Transport</keyword>
<evidence type="ECO:0000313" key="6">
    <source>
        <dbReference type="Proteomes" id="UP000604825"/>
    </source>
</evidence>
<feature type="compositionally biased region" description="Polar residues" evidence="4">
    <location>
        <begin position="247"/>
        <end position="276"/>
    </location>
</feature>
<dbReference type="OrthoDB" id="688673at2759"/>
<feature type="compositionally biased region" description="Polar residues" evidence="4">
    <location>
        <begin position="178"/>
        <end position="204"/>
    </location>
</feature>
<evidence type="ECO:0000256" key="3">
    <source>
        <dbReference type="SAM" id="Coils"/>
    </source>
</evidence>
<keyword evidence="2" id="KW-0341">Growth regulation</keyword>
<evidence type="ECO:0000256" key="4">
    <source>
        <dbReference type="SAM" id="MobiDB-lite"/>
    </source>
</evidence>
<evidence type="ECO:0000256" key="1">
    <source>
        <dbReference type="ARBA" id="ARBA00022448"/>
    </source>
</evidence>
<feature type="coiled-coil region" evidence="3">
    <location>
        <begin position="428"/>
        <end position="455"/>
    </location>
</feature>
<protein>
    <submittedName>
        <fullName evidence="5">Uncharacterized protein</fullName>
    </submittedName>
</protein>
<gene>
    <name evidence="5" type="ORF">NCGR_LOCUS59617</name>
</gene>
<feature type="region of interest" description="Disordered" evidence="4">
    <location>
        <begin position="222"/>
        <end position="281"/>
    </location>
</feature>
<evidence type="ECO:0000256" key="2">
    <source>
        <dbReference type="ARBA" id="ARBA00022604"/>
    </source>
</evidence>
<dbReference type="EMBL" id="CAJGYO010000018">
    <property type="protein sequence ID" value="CAD6335519.1"/>
    <property type="molecule type" value="Genomic_DNA"/>
</dbReference>
<dbReference type="Pfam" id="PF05266">
    <property type="entry name" value="DUF724"/>
    <property type="match status" value="1"/>
</dbReference>
<comment type="caution">
    <text evidence="5">The sequence shown here is derived from an EMBL/GenBank/DDBJ whole genome shotgun (WGS) entry which is preliminary data.</text>
</comment>
<keyword evidence="6" id="KW-1185">Reference proteome</keyword>
<dbReference type="InterPro" id="IPR007930">
    <property type="entry name" value="DUF724"/>
</dbReference>
<dbReference type="Proteomes" id="UP000604825">
    <property type="component" value="Unassembled WGS sequence"/>
</dbReference>